<dbReference type="EMBL" id="JABSTQ010000820">
    <property type="protein sequence ID" value="KAG0445177.1"/>
    <property type="molecule type" value="Genomic_DNA"/>
</dbReference>
<reference evidence="1 2" key="1">
    <citation type="journal article" date="2020" name="Cell">
        <title>Large-Scale Comparative Analyses of Tick Genomes Elucidate Their Genetic Diversity and Vector Capacities.</title>
        <authorList>
            <consortium name="Tick Genome and Microbiome Consortium (TIGMIC)"/>
            <person name="Jia N."/>
            <person name="Wang J."/>
            <person name="Shi W."/>
            <person name="Du L."/>
            <person name="Sun Y."/>
            <person name="Zhan W."/>
            <person name="Jiang J.F."/>
            <person name="Wang Q."/>
            <person name="Zhang B."/>
            <person name="Ji P."/>
            <person name="Bell-Sakyi L."/>
            <person name="Cui X.M."/>
            <person name="Yuan T.T."/>
            <person name="Jiang B.G."/>
            <person name="Yang W.F."/>
            <person name="Lam T.T."/>
            <person name="Chang Q.C."/>
            <person name="Ding S.J."/>
            <person name="Wang X.J."/>
            <person name="Zhu J.G."/>
            <person name="Ruan X.D."/>
            <person name="Zhao L."/>
            <person name="Wei J.T."/>
            <person name="Ye R.Z."/>
            <person name="Que T.C."/>
            <person name="Du C.H."/>
            <person name="Zhou Y.H."/>
            <person name="Cheng J.X."/>
            <person name="Dai P.F."/>
            <person name="Guo W.B."/>
            <person name="Han X.H."/>
            <person name="Huang E.J."/>
            <person name="Li L.F."/>
            <person name="Wei W."/>
            <person name="Gao Y.C."/>
            <person name="Liu J.Z."/>
            <person name="Shao H.Z."/>
            <person name="Wang X."/>
            <person name="Wang C.C."/>
            <person name="Yang T.C."/>
            <person name="Huo Q.B."/>
            <person name="Li W."/>
            <person name="Chen H.Y."/>
            <person name="Chen S.E."/>
            <person name="Zhou L.G."/>
            <person name="Ni X.B."/>
            <person name="Tian J.H."/>
            <person name="Sheng Y."/>
            <person name="Liu T."/>
            <person name="Pan Y.S."/>
            <person name="Xia L.Y."/>
            <person name="Li J."/>
            <person name="Zhao F."/>
            <person name="Cao W.C."/>
        </authorList>
    </citation>
    <scope>NUCLEOTIDE SEQUENCE [LARGE SCALE GENOMIC DNA]</scope>
    <source>
        <strain evidence="1">Iper-2018</strain>
    </source>
</reference>
<gene>
    <name evidence="1" type="ORF">HPB47_018907</name>
</gene>
<sequence>MERVLETWRSRDTPCRSHWADVRARPYHLEHFRDDWVRAALLPEVLALGEYLYNHVWAFTFRSAEGKKLLAADGLTFKEGRCVVVDMNNEDSRLRLHWLLHHVQDEKVRVALAPFGRVTGVTRDKGKSPAVRTWG</sequence>
<protein>
    <submittedName>
        <fullName evidence="1">Uncharacterized protein</fullName>
    </submittedName>
</protein>
<keyword evidence="2" id="KW-1185">Reference proteome</keyword>
<evidence type="ECO:0000313" key="1">
    <source>
        <dbReference type="EMBL" id="KAG0445177.1"/>
    </source>
</evidence>
<comment type="caution">
    <text evidence="1">The sequence shown here is derived from an EMBL/GenBank/DDBJ whole genome shotgun (WGS) entry which is preliminary data.</text>
</comment>
<dbReference type="Proteomes" id="UP000805193">
    <property type="component" value="Unassembled WGS sequence"/>
</dbReference>
<name>A0AC60R130_IXOPE</name>
<proteinExistence type="predicted"/>
<accession>A0AC60R130</accession>
<organism evidence="1 2">
    <name type="scientific">Ixodes persulcatus</name>
    <name type="common">Taiga tick</name>
    <dbReference type="NCBI Taxonomy" id="34615"/>
    <lineage>
        <taxon>Eukaryota</taxon>
        <taxon>Metazoa</taxon>
        <taxon>Ecdysozoa</taxon>
        <taxon>Arthropoda</taxon>
        <taxon>Chelicerata</taxon>
        <taxon>Arachnida</taxon>
        <taxon>Acari</taxon>
        <taxon>Parasitiformes</taxon>
        <taxon>Ixodida</taxon>
        <taxon>Ixodoidea</taxon>
        <taxon>Ixodidae</taxon>
        <taxon>Ixodinae</taxon>
        <taxon>Ixodes</taxon>
    </lineage>
</organism>
<evidence type="ECO:0000313" key="2">
    <source>
        <dbReference type="Proteomes" id="UP000805193"/>
    </source>
</evidence>